<dbReference type="PANTHER" id="PTHR37534">
    <property type="entry name" value="TRANSCRIPTIONAL ACTIVATOR PROTEIN UGA3"/>
    <property type="match status" value="1"/>
</dbReference>
<gene>
    <name evidence="3" type="ORF">B5807_07156</name>
</gene>
<organism evidence="3 4">
    <name type="scientific">Epicoccum nigrum</name>
    <name type="common">Soil fungus</name>
    <name type="synonym">Epicoccum purpurascens</name>
    <dbReference type="NCBI Taxonomy" id="105696"/>
    <lineage>
        <taxon>Eukaryota</taxon>
        <taxon>Fungi</taxon>
        <taxon>Dikarya</taxon>
        <taxon>Ascomycota</taxon>
        <taxon>Pezizomycotina</taxon>
        <taxon>Dothideomycetes</taxon>
        <taxon>Pleosporomycetidae</taxon>
        <taxon>Pleosporales</taxon>
        <taxon>Pleosporineae</taxon>
        <taxon>Didymellaceae</taxon>
        <taxon>Epicoccum</taxon>
    </lineage>
</organism>
<dbReference type="STRING" id="105696.A0A1Y2LYW8"/>
<keyword evidence="4" id="KW-1185">Reference proteome</keyword>
<dbReference type="InParanoid" id="A0A1Y2LYW8"/>
<accession>A0A1Y2LYW8</accession>
<comment type="subcellular location">
    <subcellularLocation>
        <location evidence="1">Nucleus</location>
    </subcellularLocation>
</comment>
<evidence type="ECO:0000313" key="4">
    <source>
        <dbReference type="Proteomes" id="UP000193240"/>
    </source>
</evidence>
<sequence length="327" mass="36826">MVEADRLKSLALNDLMAQAQPDMQDGIAHIAANLLLCVVEMQQILPSNACWVNYVCGARNIFDAMHGLNPATGSEPSLVLGWLYFFDLIARFGVRHWRTKQIEAIAKELGFNSRGDKSCIIQYMLLRASLSQPRPNLEMHVHPVIQLLAEVTDVVMYSSDPRYHTVNYWVYLSDLRLRMLAASSSTRGSLPVTKSNLDATVQEELELTRLAGLIYLERISEDFSGDSTQISSWTQQALSILENSDLSPCSFALFIIGCEANVDKQRISLLEFFAKMEAKPHLRTFTMAKSLIETAWNQHDLIEEGQFQYARNINLTISSRDIPPALV</sequence>
<dbReference type="Proteomes" id="UP000193240">
    <property type="component" value="Unassembled WGS sequence"/>
</dbReference>
<evidence type="ECO:0000313" key="3">
    <source>
        <dbReference type="EMBL" id="OSS48912.1"/>
    </source>
</evidence>
<reference evidence="3 4" key="1">
    <citation type="journal article" date="2017" name="Genome Announc.">
        <title>Genome sequence of the saprophytic ascomycete Epicoccum nigrum ICMP 19927 strain isolated from New Zealand.</title>
        <authorList>
            <person name="Fokin M."/>
            <person name="Fleetwood D."/>
            <person name="Weir B.S."/>
            <person name="Villas-Boas S.G."/>
        </authorList>
    </citation>
    <scope>NUCLEOTIDE SEQUENCE [LARGE SCALE GENOMIC DNA]</scope>
    <source>
        <strain evidence="3 4">ICMP 19927</strain>
    </source>
</reference>
<dbReference type="GO" id="GO:0003700">
    <property type="term" value="F:DNA-binding transcription factor activity"/>
    <property type="evidence" value="ECO:0007669"/>
    <property type="project" value="TreeGrafter"/>
</dbReference>
<keyword evidence="2" id="KW-0539">Nucleus</keyword>
<dbReference type="InterPro" id="IPR021858">
    <property type="entry name" value="Fun_TF"/>
</dbReference>
<evidence type="ECO:0000256" key="1">
    <source>
        <dbReference type="ARBA" id="ARBA00004123"/>
    </source>
</evidence>
<protein>
    <submittedName>
        <fullName evidence="3">Uncharacterized protein</fullName>
    </submittedName>
</protein>
<dbReference type="PANTHER" id="PTHR37534:SF39">
    <property type="entry name" value="TRANSCRIPTION FACTOR DOMAIN-CONTAINING PROTEIN"/>
    <property type="match status" value="1"/>
</dbReference>
<dbReference type="GO" id="GO:0000976">
    <property type="term" value="F:transcription cis-regulatory region binding"/>
    <property type="evidence" value="ECO:0007669"/>
    <property type="project" value="TreeGrafter"/>
</dbReference>
<dbReference type="GO" id="GO:0005634">
    <property type="term" value="C:nucleus"/>
    <property type="evidence" value="ECO:0007669"/>
    <property type="project" value="UniProtKB-SubCell"/>
</dbReference>
<dbReference type="Pfam" id="PF11951">
    <property type="entry name" value="Fungal_trans_2"/>
    <property type="match status" value="1"/>
</dbReference>
<proteinExistence type="predicted"/>
<evidence type="ECO:0000256" key="2">
    <source>
        <dbReference type="ARBA" id="ARBA00023242"/>
    </source>
</evidence>
<dbReference type="EMBL" id="KZ107845">
    <property type="protein sequence ID" value="OSS48912.1"/>
    <property type="molecule type" value="Genomic_DNA"/>
</dbReference>
<name>A0A1Y2LYW8_EPING</name>
<dbReference type="GO" id="GO:0045944">
    <property type="term" value="P:positive regulation of transcription by RNA polymerase II"/>
    <property type="evidence" value="ECO:0007669"/>
    <property type="project" value="TreeGrafter"/>
</dbReference>
<dbReference type="AlphaFoldDB" id="A0A1Y2LYW8"/>